<dbReference type="RefSeq" id="WP_188724595.1">
    <property type="nucleotide sequence ID" value="NZ_BMJD01000001.1"/>
</dbReference>
<dbReference type="Proteomes" id="UP000621492">
    <property type="component" value="Unassembled WGS sequence"/>
</dbReference>
<dbReference type="EMBL" id="BMJD01000001">
    <property type="protein sequence ID" value="GGB26797.1"/>
    <property type="molecule type" value="Genomic_DNA"/>
</dbReference>
<accession>A0A9W5X3L3</accession>
<organism evidence="2 3">
    <name type="scientific">Lentibacillus populi</name>
    <dbReference type="NCBI Taxonomy" id="1827502"/>
    <lineage>
        <taxon>Bacteria</taxon>
        <taxon>Bacillati</taxon>
        <taxon>Bacillota</taxon>
        <taxon>Bacilli</taxon>
        <taxon>Bacillales</taxon>
        <taxon>Bacillaceae</taxon>
        <taxon>Lentibacillus</taxon>
    </lineage>
</organism>
<reference evidence="2" key="1">
    <citation type="journal article" date="2014" name="Int. J. Syst. Evol. Microbiol.">
        <title>Complete genome sequence of Corynebacterium casei LMG S-19264T (=DSM 44701T), isolated from a smear-ripened cheese.</title>
        <authorList>
            <consortium name="US DOE Joint Genome Institute (JGI-PGF)"/>
            <person name="Walter F."/>
            <person name="Albersmeier A."/>
            <person name="Kalinowski J."/>
            <person name="Ruckert C."/>
        </authorList>
    </citation>
    <scope>NUCLEOTIDE SEQUENCE</scope>
    <source>
        <strain evidence="2">CGMCC 1.15454</strain>
    </source>
</reference>
<name>A0A9W5X3L3_9BACI</name>
<comment type="caution">
    <text evidence="2">The sequence shown here is derived from an EMBL/GenBank/DDBJ whole genome shotgun (WGS) entry which is preliminary data.</text>
</comment>
<sequence>MADIFKIYKGDTVINEGESPLEITGVGSGKTVENGEYQAVRVEDDKESDRVDIPGFETLTTTTTTKPTTTTTTTKATTTTTTEKPTTTTTTTKATTTTTSTTTAAPTTTTTTTSEG</sequence>
<proteinExistence type="predicted"/>
<evidence type="ECO:0000256" key="1">
    <source>
        <dbReference type="SAM" id="MobiDB-lite"/>
    </source>
</evidence>
<feature type="region of interest" description="Disordered" evidence="1">
    <location>
        <begin position="56"/>
        <end position="116"/>
    </location>
</feature>
<evidence type="ECO:0000313" key="2">
    <source>
        <dbReference type="EMBL" id="GGB26797.1"/>
    </source>
</evidence>
<feature type="compositionally biased region" description="Low complexity" evidence="1">
    <location>
        <begin position="58"/>
        <end position="116"/>
    </location>
</feature>
<evidence type="ECO:0000313" key="3">
    <source>
        <dbReference type="Proteomes" id="UP000621492"/>
    </source>
</evidence>
<dbReference type="AlphaFoldDB" id="A0A9W5X3L3"/>
<keyword evidence="3" id="KW-1185">Reference proteome</keyword>
<reference evidence="2" key="2">
    <citation type="submission" date="2020-09" db="EMBL/GenBank/DDBJ databases">
        <authorList>
            <person name="Sun Q."/>
            <person name="Zhou Y."/>
        </authorList>
    </citation>
    <scope>NUCLEOTIDE SEQUENCE</scope>
    <source>
        <strain evidence="2">CGMCC 1.15454</strain>
    </source>
</reference>
<protein>
    <submittedName>
        <fullName evidence="2">Uncharacterized protein</fullName>
    </submittedName>
</protein>
<gene>
    <name evidence="2" type="ORF">GCM10011409_00140</name>
</gene>